<dbReference type="Proteomes" id="UP000712080">
    <property type="component" value="Unassembled WGS sequence"/>
</dbReference>
<keyword evidence="3" id="KW-0378">Hydrolase</keyword>
<keyword evidence="1" id="KW-0732">Signal</keyword>
<dbReference type="InterPro" id="IPR000073">
    <property type="entry name" value="AB_hydrolase_1"/>
</dbReference>
<dbReference type="GO" id="GO:0016020">
    <property type="term" value="C:membrane"/>
    <property type="evidence" value="ECO:0007669"/>
    <property type="project" value="TreeGrafter"/>
</dbReference>
<dbReference type="AlphaFoldDB" id="A0A972JFR2"/>
<dbReference type="PRINTS" id="PR00111">
    <property type="entry name" value="ABHYDROLASE"/>
</dbReference>
<dbReference type="PANTHER" id="PTHR43798">
    <property type="entry name" value="MONOACYLGLYCEROL LIPASE"/>
    <property type="match status" value="1"/>
</dbReference>
<feature type="chain" id="PRO_5037662676" evidence="1">
    <location>
        <begin position="20"/>
        <end position="296"/>
    </location>
</feature>
<dbReference type="InterPro" id="IPR029058">
    <property type="entry name" value="AB_hydrolase_fold"/>
</dbReference>
<comment type="caution">
    <text evidence="3">The sequence shown here is derived from an EMBL/GenBank/DDBJ whole genome shotgun (WGS) entry which is preliminary data.</text>
</comment>
<feature type="signal peptide" evidence="1">
    <location>
        <begin position="1"/>
        <end position="19"/>
    </location>
</feature>
<evidence type="ECO:0000256" key="1">
    <source>
        <dbReference type="SAM" id="SignalP"/>
    </source>
</evidence>
<dbReference type="Pfam" id="PF00561">
    <property type="entry name" value="Abhydrolase_1"/>
    <property type="match status" value="1"/>
</dbReference>
<feature type="domain" description="AB hydrolase-1" evidence="2">
    <location>
        <begin position="48"/>
        <end position="278"/>
    </location>
</feature>
<keyword evidence="4" id="KW-1185">Reference proteome</keyword>
<proteinExistence type="predicted"/>
<accession>A0A972JFR2</accession>
<dbReference type="GO" id="GO:0046464">
    <property type="term" value="P:acylglycerol catabolic process"/>
    <property type="evidence" value="ECO:0007669"/>
    <property type="project" value="TreeGrafter"/>
</dbReference>
<protein>
    <submittedName>
        <fullName evidence="3">Alpha/beta hydrolase</fullName>
    </submittedName>
</protein>
<evidence type="ECO:0000313" key="4">
    <source>
        <dbReference type="Proteomes" id="UP000712080"/>
    </source>
</evidence>
<dbReference type="GO" id="GO:0047372">
    <property type="term" value="F:monoacylglycerol lipase activity"/>
    <property type="evidence" value="ECO:0007669"/>
    <property type="project" value="TreeGrafter"/>
</dbReference>
<dbReference type="RefSeq" id="WP_169526429.1">
    <property type="nucleotide sequence ID" value="NZ_JAAMPU010000100.1"/>
</dbReference>
<evidence type="ECO:0000259" key="2">
    <source>
        <dbReference type="Pfam" id="PF00561"/>
    </source>
</evidence>
<reference evidence="3" key="1">
    <citation type="submission" date="2020-02" db="EMBL/GenBank/DDBJ databases">
        <title>Flavobacterium sp. genome.</title>
        <authorList>
            <person name="Jung H.S."/>
            <person name="Baek J.H."/>
            <person name="Jeon C.O."/>
        </authorList>
    </citation>
    <scope>NUCLEOTIDE SEQUENCE</scope>
    <source>
        <strain evidence="3">SE-s28</strain>
    </source>
</reference>
<organism evidence="3 4">
    <name type="scientific">Flavobacterium silvaticum</name>
    <dbReference type="NCBI Taxonomy" id="1852020"/>
    <lineage>
        <taxon>Bacteria</taxon>
        <taxon>Pseudomonadati</taxon>
        <taxon>Bacteroidota</taxon>
        <taxon>Flavobacteriia</taxon>
        <taxon>Flavobacteriales</taxon>
        <taxon>Flavobacteriaceae</taxon>
        <taxon>Flavobacterium</taxon>
    </lineage>
</organism>
<dbReference type="SUPFAM" id="SSF53474">
    <property type="entry name" value="alpha/beta-Hydrolases"/>
    <property type="match status" value="1"/>
</dbReference>
<sequence length="296" mass="32689">MKRLFFITGLAVLSFISHAQSPAKTQYLESNGRKLAYRVIGAGTPIIIANRFRGTLDTWDPLFLNSLAKNNQVIIFDYSGIGYSTGKLPTTLPEVAKDIKDLADGLNIKKAAIGGWSYGGLVAQVASLEYPSLVTRLILLGTNPIGKNELPLEPLFLEHALKPVNDFNDETVLFFEPASPESLKLAKASHDRIYKSIDVSKIPSTQEVFNLYFAGGADSREDKAGLRQKFIATKIPVLILSGDHDISFPVENWYSLTRKLATAQHIVFAHTGHAPQHQFPELSADYISSFINRTNK</sequence>
<dbReference type="Gene3D" id="3.40.50.1820">
    <property type="entry name" value="alpha/beta hydrolase"/>
    <property type="match status" value="1"/>
</dbReference>
<name>A0A972JFR2_9FLAO</name>
<gene>
    <name evidence="3" type="ORF">G6047_05245</name>
</gene>
<dbReference type="InterPro" id="IPR050266">
    <property type="entry name" value="AB_hydrolase_sf"/>
</dbReference>
<dbReference type="EMBL" id="JAAMPU010000100">
    <property type="protein sequence ID" value="NMH27431.1"/>
    <property type="molecule type" value="Genomic_DNA"/>
</dbReference>
<evidence type="ECO:0000313" key="3">
    <source>
        <dbReference type="EMBL" id="NMH27431.1"/>
    </source>
</evidence>
<dbReference type="PANTHER" id="PTHR43798:SF5">
    <property type="entry name" value="MONOACYLGLYCEROL LIPASE ABHD6"/>
    <property type="match status" value="1"/>
</dbReference>